<gene>
    <name evidence="2" type="ORF">VITISV_042520</name>
</gene>
<name>A5C6S5_VITVI</name>
<sequence length="121" mass="13479">MGVKKGEAQASAEHLNIKADTEPRRLGTSYTQYSWLKTSNPSRRILLNPIHQTLQADNAQVCNMITTQAAKYTPTAITFRPGTGESSSIAAIANYLKFKFQEDLRAEKTFGSHCKLIHICH</sequence>
<dbReference type="EMBL" id="AM484307">
    <property type="protein sequence ID" value="CAN81892.1"/>
    <property type="molecule type" value="Genomic_DNA"/>
</dbReference>
<proteinExistence type="predicted"/>
<reference evidence="2" key="1">
    <citation type="journal article" date="2007" name="PLoS ONE">
        <title>The first genome sequence of an elite grapevine cultivar (Pinot noir Vitis vinifera L.): coping with a highly heterozygous genome.</title>
        <authorList>
            <person name="Velasco R."/>
            <person name="Zharkikh A."/>
            <person name="Troggio M."/>
            <person name="Cartwright D.A."/>
            <person name="Cestaro A."/>
            <person name="Pruss D."/>
            <person name="Pindo M."/>
            <person name="FitzGerald L.M."/>
            <person name="Vezzulli S."/>
            <person name="Reid J."/>
            <person name="Malacarne G."/>
            <person name="Iliev D."/>
            <person name="Coppola G."/>
            <person name="Wardell B."/>
            <person name="Micheletti D."/>
            <person name="Macalma T."/>
            <person name="Facci M."/>
            <person name="Mitchell J.T."/>
            <person name="Perazzolli M."/>
            <person name="Eldredge G."/>
            <person name="Gatto P."/>
            <person name="Oyzerski R."/>
            <person name="Moretto M."/>
            <person name="Gutin N."/>
            <person name="Stefanini M."/>
            <person name="Chen Y."/>
            <person name="Segala C."/>
            <person name="Davenport C."/>
            <person name="Dematte L."/>
            <person name="Mraz A."/>
            <person name="Battilana J."/>
            <person name="Stormo K."/>
            <person name="Costa F."/>
            <person name="Tao Q."/>
            <person name="Si-Ammour A."/>
            <person name="Harkins T."/>
            <person name="Lackey A."/>
            <person name="Perbost C."/>
            <person name="Taillon B."/>
            <person name="Stella A."/>
            <person name="Solovyev V."/>
            <person name="Fawcett J.A."/>
            <person name="Sterck L."/>
            <person name="Vandepoele K."/>
            <person name="Grando S.M."/>
            <person name="Toppo S."/>
            <person name="Moser C."/>
            <person name="Lanchbury J."/>
            <person name="Bogden R."/>
            <person name="Skolnick M."/>
            <person name="Sgaramella V."/>
            <person name="Bhatnagar S.K."/>
            <person name="Fontana P."/>
            <person name="Gutin A."/>
            <person name="Van de Peer Y."/>
            <person name="Salamini F."/>
            <person name="Viola R."/>
        </authorList>
    </citation>
    <scope>NUCLEOTIDE SEQUENCE</scope>
</reference>
<feature type="region of interest" description="Disordered" evidence="1">
    <location>
        <begin position="1"/>
        <end position="21"/>
    </location>
</feature>
<dbReference type="AlphaFoldDB" id="A5C6S5"/>
<protein>
    <submittedName>
        <fullName evidence="2">Uncharacterized protein</fullName>
    </submittedName>
</protein>
<evidence type="ECO:0000256" key="1">
    <source>
        <dbReference type="SAM" id="MobiDB-lite"/>
    </source>
</evidence>
<evidence type="ECO:0000313" key="2">
    <source>
        <dbReference type="EMBL" id="CAN81892.1"/>
    </source>
</evidence>
<accession>A5C6S5</accession>
<organism evidence="2">
    <name type="scientific">Vitis vinifera</name>
    <name type="common">Grape</name>
    <dbReference type="NCBI Taxonomy" id="29760"/>
    <lineage>
        <taxon>Eukaryota</taxon>
        <taxon>Viridiplantae</taxon>
        <taxon>Streptophyta</taxon>
        <taxon>Embryophyta</taxon>
        <taxon>Tracheophyta</taxon>
        <taxon>Spermatophyta</taxon>
        <taxon>Magnoliopsida</taxon>
        <taxon>eudicotyledons</taxon>
        <taxon>Gunneridae</taxon>
        <taxon>Pentapetalae</taxon>
        <taxon>rosids</taxon>
        <taxon>Vitales</taxon>
        <taxon>Vitaceae</taxon>
        <taxon>Viteae</taxon>
        <taxon>Vitis</taxon>
    </lineage>
</organism>